<dbReference type="AlphaFoldDB" id="A0A5B0RW46"/>
<accession>A0A5B0RW46</accession>
<proteinExistence type="predicted"/>
<feature type="region of interest" description="Disordered" evidence="1">
    <location>
        <begin position="550"/>
        <end position="630"/>
    </location>
</feature>
<feature type="compositionally biased region" description="Basic residues" evidence="1">
    <location>
        <begin position="556"/>
        <end position="571"/>
    </location>
</feature>
<evidence type="ECO:0000313" key="3">
    <source>
        <dbReference type="Proteomes" id="UP000325313"/>
    </source>
</evidence>
<gene>
    <name evidence="2" type="ORF">PGTUg99_028667</name>
</gene>
<feature type="compositionally biased region" description="Basic and acidic residues" evidence="1">
    <location>
        <begin position="572"/>
        <end position="586"/>
    </location>
</feature>
<feature type="compositionally biased region" description="Low complexity" evidence="1">
    <location>
        <begin position="412"/>
        <end position="431"/>
    </location>
</feature>
<evidence type="ECO:0008006" key="4">
    <source>
        <dbReference type="Google" id="ProtNLM"/>
    </source>
</evidence>
<name>A0A5B0RW46_PUCGR</name>
<dbReference type="SUPFAM" id="SSF52047">
    <property type="entry name" value="RNI-like"/>
    <property type="match status" value="1"/>
</dbReference>
<feature type="compositionally biased region" description="Acidic residues" evidence="1">
    <location>
        <begin position="597"/>
        <end position="623"/>
    </location>
</feature>
<organism evidence="2 3">
    <name type="scientific">Puccinia graminis f. sp. tritici</name>
    <dbReference type="NCBI Taxonomy" id="56615"/>
    <lineage>
        <taxon>Eukaryota</taxon>
        <taxon>Fungi</taxon>
        <taxon>Dikarya</taxon>
        <taxon>Basidiomycota</taxon>
        <taxon>Pucciniomycotina</taxon>
        <taxon>Pucciniomycetes</taxon>
        <taxon>Pucciniales</taxon>
        <taxon>Pucciniaceae</taxon>
        <taxon>Puccinia</taxon>
    </lineage>
</organism>
<feature type="compositionally biased region" description="Basic and acidic residues" evidence="1">
    <location>
        <begin position="483"/>
        <end position="503"/>
    </location>
</feature>
<comment type="caution">
    <text evidence="2">The sequence shown here is derived from an EMBL/GenBank/DDBJ whole genome shotgun (WGS) entry which is preliminary data.</text>
</comment>
<evidence type="ECO:0000313" key="2">
    <source>
        <dbReference type="EMBL" id="KAA1129345.1"/>
    </source>
</evidence>
<protein>
    <recommendedName>
        <fullName evidence="4">F-box domain-containing protein</fullName>
    </recommendedName>
</protein>
<dbReference type="EMBL" id="VDEP01000137">
    <property type="protein sequence ID" value="KAA1129345.1"/>
    <property type="molecule type" value="Genomic_DNA"/>
</dbReference>
<dbReference type="Proteomes" id="UP000325313">
    <property type="component" value="Unassembled WGS sequence"/>
</dbReference>
<feature type="region of interest" description="Disordered" evidence="1">
    <location>
        <begin position="368"/>
        <end position="435"/>
    </location>
</feature>
<reference evidence="2 3" key="1">
    <citation type="submission" date="2019-05" db="EMBL/GenBank/DDBJ databases">
        <title>Emergence of the Ug99 lineage of the wheat stem rust pathogen through somatic hybridization.</title>
        <authorList>
            <person name="Li F."/>
            <person name="Upadhyaya N.M."/>
            <person name="Sperschneider J."/>
            <person name="Matny O."/>
            <person name="Nguyen-Phuc H."/>
            <person name="Mago R."/>
            <person name="Raley C."/>
            <person name="Miller M.E."/>
            <person name="Silverstein K.A.T."/>
            <person name="Henningsen E."/>
            <person name="Hirsch C.D."/>
            <person name="Visser B."/>
            <person name="Pretorius Z.A."/>
            <person name="Steffenson B.J."/>
            <person name="Schwessinger B."/>
            <person name="Dodds P.N."/>
            <person name="Figueroa M."/>
        </authorList>
    </citation>
    <scope>NUCLEOTIDE SEQUENCE [LARGE SCALE GENOMIC DNA]</scope>
    <source>
        <strain evidence="2 3">Ug99</strain>
    </source>
</reference>
<feature type="region of interest" description="Disordered" evidence="1">
    <location>
        <begin position="467"/>
        <end position="503"/>
    </location>
</feature>
<evidence type="ECO:0000256" key="1">
    <source>
        <dbReference type="SAM" id="MobiDB-lite"/>
    </source>
</evidence>
<sequence length="834" mass="94821">MEKLPTEILELILQQIPNSALETTTKNLRKTLPNNDSNDLLLLQHQFKHLTITNQEELSQLIRAADDPDHQPLIKNFTQSISSLAWRYRDNNLLVNLLNQIAKASDSLRILRLRIGPLFAPEQLDELFFSHLPTLQFIDLRFNQNLSRRSYEPFLKGAYFDSSIDLISKWPETRTFRSLSFVQDPPPQREEGAYSNNRGIAQPIILFRFWCLTKLSTSAIGQHLRHLRVRIPGRNVATSFLDHPESSASDESIRVGRQTCKLPRPPFPSLKLLDLSTTILLPSSISVTLVAALLRRLPSLTHLLLDRSQLLIPPRFLADVERVKDELHNLGSVVAAAGVPRANEAQKVWNRLYKCFETELEALLVPPSRFTSQPDTPAPPILNPSTSSSSTTTNGSRRKGRSAYASAPRWKSTPTTAQTSTSTGSTTPVSPLNSCSKRSIRRKLIAQRMPDKVTILPGLSNLISLSCGTDLPPNDPFDPDDQNAQHDQETGEQEEKQGYEERTRSEWKECFETGWALGCRKVQDALTEKLLSHSRALLVWEKKLEKIRRDGNRLKTQTKMKSKTKSKTKTRKKEDQEKGKQKEKPTKSKTNNQVGKEEDDEDEDRDSEDEDQDSEEDSSEEESHEQIVRRCEANRPVLLIHETDPLRGLLVRPTDTDRCLDLVEEEDEEAHTSIFGHFLRTQHLVEVTQTRNGQFLEESEMGVQIGEKARRPPKFCSLNDCDEVGRVVYDDDRGWSGARVNLFDFNNPFARPDRPHEPLLHHLSLAHKEALQNSPVWPRFHNLALSRLPLDQLDAVAPLDHSLLLLDSCLPASSHHPLNCGHLVARKIWDIDSW</sequence>